<dbReference type="AlphaFoldDB" id="A0A317Z3K4"/>
<reference evidence="1 2" key="1">
    <citation type="journal article" date="2018" name="Vet. Microbiol.">
        <title>Clonal diversity and geographic distribution of methicillin-resistant Staphylococcus pseudintermedius from Australian animals: Discovery of novel sequence types.</title>
        <authorList>
            <person name="Worthing K.A."/>
            <person name="Abraham S."/>
            <person name="Coombs G.W."/>
            <person name="Pang S."/>
            <person name="Saputra S."/>
            <person name="Jordan D."/>
            <person name="Trott D.J."/>
            <person name="Norris J.M."/>
        </authorList>
    </citation>
    <scope>NUCLEOTIDE SEQUENCE [LARGE SCALE GENOMIC DNA]</scope>
    <source>
        <strain evidence="1 2">ST71 3</strain>
    </source>
</reference>
<comment type="caution">
    <text evidence="1">The sequence shown here is derived from an EMBL/GenBank/DDBJ whole genome shotgun (WGS) entry which is preliminary data.</text>
</comment>
<evidence type="ECO:0000313" key="1">
    <source>
        <dbReference type="EMBL" id="PWZ94491.1"/>
    </source>
</evidence>
<gene>
    <name evidence="1" type="ORF">DD924_17325</name>
</gene>
<feature type="non-terminal residue" evidence="1">
    <location>
        <position position="1"/>
    </location>
</feature>
<dbReference type="Proteomes" id="UP000246351">
    <property type="component" value="Unassembled WGS sequence"/>
</dbReference>
<organism evidence="1 2">
    <name type="scientific">Staphylococcus pseudintermedius</name>
    <dbReference type="NCBI Taxonomy" id="283734"/>
    <lineage>
        <taxon>Bacteria</taxon>
        <taxon>Bacillati</taxon>
        <taxon>Bacillota</taxon>
        <taxon>Bacilli</taxon>
        <taxon>Bacillales</taxon>
        <taxon>Staphylococcaceae</taxon>
        <taxon>Staphylococcus</taxon>
        <taxon>Staphylococcus intermedius group</taxon>
    </lineage>
</organism>
<feature type="non-terminal residue" evidence="1">
    <location>
        <position position="79"/>
    </location>
</feature>
<accession>A0A317Z3K4</accession>
<sequence>EEERQTRLNELMIALQSKVDHQIIKPMQEDLSFLTRFINDTDLNQRILNQKLTLPTSIITDLYQTQIQITNQYVLTFSN</sequence>
<proteinExistence type="predicted"/>
<protein>
    <submittedName>
        <fullName evidence="1">Uncharacterized protein</fullName>
    </submittedName>
</protein>
<name>A0A317Z3K4_STAPS</name>
<dbReference type="EMBL" id="QEIV01002014">
    <property type="protein sequence ID" value="PWZ94491.1"/>
    <property type="molecule type" value="Genomic_DNA"/>
</dbReference>
<evidence type="ECO:0000313" key="2">
    <source>
        <dbReference type="Proteomes" id="UP000246351"/>
    </source>
</evidence>